<feature type="compositionally biased region" description="Pro residues" evidence="1">
    <location>
        <begin position="88"/>
        <end position="101"/>
    </location>
</feature>
<evidence type="ECO:0000256" key="1">
    <source>
        <dbReference type="SAM" id="MobiDB-lite"/>
    </source>
</evidence>
<keyword evidence="2" id="KW-0732">Signal</keyword>
<organism evidence="3 4">
    <name type="scientific">Psilocybe cyanescens</name>
    <dbReference type="NCBI Taxonomy" id="93625"/>
    <lineage>
        <taxon>Eukaryota</taxon>
        <taxon>Fungi</taxon>
        <taxon>Dikarya</taxon>
        <taxon>Basidiomycota</taxon>
        <taxon>Agaricomycotina</taxon>
        <taxon>Agaricomycetes</taxon>
        <taxon>Agaricomycetidae</taxon>
        <taxon>Agaricales</taxon>
        <taxon>Agaricineae</taxon>
        <taxon>Strophariaceae</taxon>
        <taxon>Psilocybe</taxon>
    </lineage>
</organism>
<dbReference type="InParanoid" id="A0A409X3W0"/>
<keyword evidence="4" id="KW-1185">Reference proteome</keyword>
<evidence type="ECO:0000256" key="2">
    <source>
        <dbReference type="SAM" id="SignalP"/>
    </source>
</evidence>
<dbReference type="AlphaFoldDB" id="A0A409X3W0"/>
<feature type="region of interest" description="Disordered" evidence="1">
    <location>
        <begin position="81"/>
        <end position="101"/>
    </location>
</feature>
<gene>
    <name evidence="3" type="ORF">CVT25_006326</name>
</gene>
<comment type="caution">
    <text evidence="3">The sequence shown here is derived from an EMBL/GenBank/DDBJ whole genome shotgun (WGS) entry which is preliminary data.</text>
</comment>
<reference evidence="3 4" key="1">
    <citation type="journal article" date="2018" name="Evol. Lett.">
        <title>Horizontal gene cluster transfer increased hallucinogenic mushroom diversity.</title>
        <authorList>
            <person name="Reynolds H.T."/>
            <person name="Vijayakumar V."/>
            <person name="Gluck-Thaler E."/>
            <person name="Korotkin H.B."/>
            <person name="Matheny P.B."/>
            <person name="Slot J.C."/>
        </authorList>
    </citation>
    <scope>NUCLEOTIDE SEQUENCE [LARGE SCALE GENOMIC DNA]</scope>
    <source>
        <strain evidence="3 4">2631</strain>
    </source>
</reference>
<dbReference type="EMBL" id="NHYD01002715">
    <property type="protein sequence ID" value="PPQ85434.1"/>
    <property type="molecule type" value="Genomic_DNA"/>
</dbReference>
<feature type="signal peptide" evidence="2">
    <location>
        <begin position="1"/>
        <end position="17"/>
    </location>
</feature>
<evidence type="ECO:0000313" key="4">
    <source>
        <dbReference type="Proteomes" id="UP000283269"/>
    </source>
</evidence>
<proteinExistence type="predicted"/>
<accession>A0A409X3W0</accession>
<sequence length="101" mass="10674">MIEWRWLLITLITTYHAPQPNCTKLTPAHLPAIFIHMSAGASPPARKAFSTLFTEPLFGPEAAAVHPLKLEVNVLARKVASASASSPSSPPPSPAPAAPKS</sequence>
<dbReference type="Proteomes" id="UP000283269">
    <property type="component" value="Unassembled WGS sequence"/>
</dbReference>
<evidence type="ECO:0000313" key="3">
    <source>
        <dbReference type="EMBL" id="PPQ85434.1"/>
    </source>
</evidence>
<protein>
    <submittedName>
        <fullName evidence="3">Uncharacterized protein</fullName>
    </submittedName>
</protein>
<name>A0A409X3W0_PSICY</name>
<feature type="chain" id="PRO_5019334810" evidence="2">
    <location>
        <begin position="18"/>
        <end position="101"/>
    </location>
</feature>